<evidence type="ECO:0000313" key="6">
    <source>
        <dbReference type="Proteomes" id="UP000051913"/>
    </source>
</evidence>
<name>A0A0R3KYW7_9BRAD</name>
<feature type="domain" description="Secretin/TonB short N-terminal" evidence="4">
    <location>
        <begin position="57"/>
        <end position="108"/>
    </location>
</feature>
<evidence type="ECO:0000256" key="3">
    <source>
        <dbReference type="ARBA" id="ARBA00023237"/>
    </source>
</evidence>
<dbReference type="AlphaFoldDB" id="A0A0R3KYW7"/>
<dbReference type="OrthoDB" id="8207507at2"/>
<dbReference type="STRING" id="1518501.CQ10_22590"/>
<dbReference type="Gene3D" id="3.55.50.30">
    <property type="match status" value="1"/>
</dbReference>
<comment type="caution">
    <text evidence="5">The sequence shown here is derived from an EMBL/GenBank/DDBJ whole genome shotgun (WGS) entry which is preliminary data.</text>
</comment>
<accession>A0A0R3KYW7</accession>
<evidence type="ECO:0000256" key="1">
    <source>
        <dbReference type="ARBA" id="ARBA00022448"/>
    </source>
</evidence>
<keyword evidence="2" id="KW-0472">Membrane</keyword>
<dbReference type="InterPro" id="IPR011662">
    <property type="entry name" value="Secretin/TonB_short_N"/>
</dbReference>
<keyword evidence="3" id="KW-0998">Cell outer membrane</keyword>
<organism evidence="5 6">
    <name type="scientific">Bradyrhizobium valentinum</name>
    <dbReference type="NCBI Taxonomy" id="1518501"/>
    <lineage>
        <taxon>Bacteria</taxon>
        <taxon>Pseudomonadati</taxon>
        <taxon>Pseudomonadota</taxon>
        <taxon>Alphaproteobacteria</taxon>
        <taxon>Hyphomicrobiales</taxon>
        <taxon>Nitrobacteraceae</taxon>
        <taxon>Bradyrhizobium</taxon>
    </lineage>
</organism>
<dbReference type="EMBL" id="LLXX01000236">
    <property type="protein sequence ID" value="KRQ90400.1"/>
    <property type="molecule type" value="Genomic_DNA"/>
</dbReference>
<dbReference type="Proteomes" id="UP000051913">
    <property type="component" value="Unassembled WGS sequence"/>
</dbReference>
<sequence>MAAQSRSVRLCRALLFGVGLALPGHDAVSQTRSPIQFAIAAQPLAAALDTYSVISGLELYYDGDLAVGRRSHAVEGRLVPDVALRELLTGSGLVARATGPNSFTITPGPSRAASASHQAYFATIQARVSQVLCARAETRPGGDDLLLQLWIASTGTVQRAQLLDAPNGDMRENAFAAALRGVSIGAGPPAELPQPITMAIFARTNGEPTGCGAVTTTAAR</sequence>
<reference evidence="5 6" key="1">
    <citation type="submission" date="2014-03" db="EMBL/GenBank/DDBJ databases">
        <title>Bradyrhizobium valentinum sp. nov., isolated from effective nodules of Lupinus mariae-josephae, a lupine endemic of basic-lime soils in Eastern Spain.</title>
        <authorList>
            <person name="Duran D."/>
            <person name="Rey L."/>
            <person name="Navarro A."/>
            <person name="Busquets A."/>
            <person name="Imperial J."/>
            <person name="Ruiz-Argueso T."/>
        </authorList>
    </citation>
    <scope>NUCLEOTIDE SEQUENCE [LARGE SCALE GENOMIC DNA]</scope>
    <source>
        <strain evidence="5 6">LmjM3</strain>
    </source>
</reference>
<protein>
    <recommendedName>
        <fullName evidence="4">Secretin/TonB short N-terminal domain-containing protein</fullName>
    </recommendedName>
</protein>
<evidence type="ECO:0000259" key="4">
    <source>
        <dbReference type="SMART" id="SM00965"/>
    </source>
</evidence>
<dbReference type="GO" id="GO:0019867">
    <property type="term" value="C:outer membrane"/>
    <property type="evidence" value="ECO:0007669"/>
    <property type="project" value="InterPro"/>
</dbReference>
<dbReference type="RefSeq" id="WP_057855719.1">
    <property type="nucleotide sequence ID" value="NZ_LLXX01000236.1"/>
</dbReference>
<gene>
    <name evidence="5" type="ORF">CP49_16490</name>
</gene>
<dbReference type="SMART" id="SM00965">
    <property type="entry name" value="STN"/>
    <property type="match status" value="1"/>
</dbReference>
<keyword evidence="6" id="KW-1185">Reference proteome</keyword>
<evidence type="ECO:0000313" key="5">
    <source>
        <dbReference type="EMBL" id="KRQ90400.1"/>
    </source>
</evidence>
<evidence type="ECO:0000256" key="2">
    <source>
        <dbReference type="ARBA" id="ARBA00023136"/>
    </source>
</evidence>
<proteinExistence type="predicted"/>
<keyword evidence="1" id="KW-0813">Transport</keyword>